<dbReference type="PANTHER" id="PTHR32481">
    <property type="entry name" value="AMINOPEPTIDASE"/>
    <property type="match status" value="1"/>
</dbReference>
<dbReference type="PANTHER" id="PTHR32481:SF0">
    <property type="entry name" value="AMINOPEPTIDASE YPDE-RELATED"/>
    <property type="match status" value="1"/>
</dbReference>
<dbReference type="SUPFAM" id="SSF53187">
    <property type="entry name" value="Zn-dependent exopeptidases"/>
    <property type="match status" value="1"/>
</dbReference>
<dbReference type="GO" id="GO:0004177">
    <property type="term" value="F:aminopeptidase activity"/>
    <property type="evidence" value="ECO:0007669"/>
    <property type="project" value="UniProtKB-KW"/>
</dbReference>
<dbReference type="Pfam" id="PF05343">
    <property type="entry name" value="Peptidase_M42"/>
    <property type="match status" value="1"/>
</dbReference>
<keyword evidence="2" id="KW-0031">Aminopeptidase</keyword>
<accession>A0A9D5QDC1</accession>
<keyword evidence="5" id="KW-0378">Hydrolase</keyword>
<dbReference type="GO" id="GO:0006508">
    <property type="term" value="P:proteolysis"/>
    <property type="evidence" value="ECO:0007669"/>
    <property type="project" value="UniProtKB-KW"/>
</dbReference>
<organism evidence="6 7">
    <name type="scientific">candidate division WOR-3 bacterium</name>
    <dbReference type="NCBI Taxonomy" id="2052148"/>
    <lineage>
        <taxon>Bacteria</taxon>
        <taxon>Bacteria division WOR-3</taxon>
    </lineage>
</organism>
<dbReference type="Gene3D" id="3.40.630.10">
    <property type="entry name" value="Zn peptidases"/>
    <property type="match status" value="1"/>
</dbReference>
<dbReference type="InterPro" id="IPR023367">
    <property type="entry name" value="Peptidase_M42_dom2"/>
</dbReference>
<protein>
    <recommendedName>
        <fullName evidence="8">M42 family peptidase</fullName>
    </recommendedName>
</protein>
<evidence type="ECO:0000256" key="5">
    <source>
        <dbReference type="ARBA" id="ARBA00022801"/>
    </source>
</evidence>
<dbReference type="AlphaFoldDB" id="A0A9D5QDC1"/>
<gene>
    <name evidence="6" type="ORF">GF359_06770</name>
</gene>
<comment type="caution">
    <text evidence="6">The sequence shown here is derived from an EMBL/GenBank/DDBJ whole genome shotgun (WGS) entry which is preliminary data.</text>
</comment>
<evidence type="ECO:0000256" key="1">
    <source>
        <dbReference type="ARBA" id="ARBA00006272"/>
    </source>
</evidence>
<keyword evidence="4" id="KW-0479">Metal-binding</keyword>
<dbReference type="InterPro" id="IPR008007">
    <property type="entry name" value="Peptidase_M42"/>
</dbReference>
<keyword evidence="3" id="KW-0645">Protease</keyword>
<dbReference type="InterPro" id="IPR051464">
    <property type="entry name" value="Peptidase_M42_aminopept"/>
</dbReference>
<dbReference type="GO" id="GO:0046872">
    <property type="term" value="F:metal ion binding"/>
    <property type="evidence" value="ECO:0007669"/>
    <property type="project" value="UniProtKB-KW"/>
</dbReference>
<evidence type="ECO:0000256" key="2">
    <source>
        <dbReference type="ARBA" id="ARBA00022438"/>
    </source>
</evidence>
<dbReference type="Proteomes" id="UP000630660">
    <property type="component" value="Unassembled WGS sequence"/>
</dbReference>
<evidence type="ECO:0008006" key="8">
    <source>
        <dbReference type="Google" id="ProtNLM"/>
    </source>
</evidence>
<evidence type="ECO:0000313" key="7">
    <source>
        <dbReference type="Proteomes" id="UP000630660"/>
    </source>
</evidence>
<dbReference type="EMBL" id="WJKJ01000228">
    <property type="protein sequence ID" value="MBD3364901.1"/>
    <property type="molecule type" value="Genomic_DNA"/>
</dbReference>
<name>A0A9D5QDC1_UNCW3</name>
<comment type="similarity">
    <text evidence="1">Belongs to the peptidase M42 family.</text>
</comment>
<evidence type="ECO:0000256" key="4">
    <source>
        <dbReference type="ARBA" id="ARBA00022723"/>
    </source>
</evidence>
<evidence type="ECO:0000313" key="6">
    <source>
        <dbReference type="EMBL" id="MBD3364901.1"/>
    </source>
</evidence>
<sequence>MAFGPTGREKSVAAIVAKRAKESGMQVEVDALGNVIALGGPEGPRYVFCAHMDQPGWMVEHMDQKGILHLKPLPAGNKLGQGWGIDENTDIYRISSNDDGKKQEAESLGKGYAGMGTYIVPKPEFEYSSEAVFASALSDRLPAAVLLEAANGIDFSHPVAFCFYTGRYIKAAGLLAALDGLDIERCYTLEVLKSSGDINAGMGTVILLRSRQSIAPHSWERELAGFTENLGVKLQKAVRPENFSAADVLSRSGLPSLVLGIALDYNGTRIEKACISDFDDLKELVKTLSSGGKAG</sequence>
<reference evidence="6" key="1">
    <citation type="submission" date="2019-11" db="EMBL/GenBank/DDBJ databases">
        <title>Microbial mats filling the niche in hypersaline microbial mats.</title>
        <authorList>
            <person name="Wong H.L."/>
            <person name="Macleod F.I."/>
            <person name="White R.A. III"/>
            <person name="Burns B.P."/>
        </authorList>
    </citation>
    <scope>NUCLEOTIDE SEQUENCE</scope>
    <source>
        <strain evidence="6">Bin_327</strain>
    </source>
</reference>
<proteinExistence type="inferred from homology"/>
<evidence type="ECO:0000256" key="3">
    <source>
        <dbReference type="ARBA" id="ARBA00022670"/>
    </source>
</evidence>
<dbReference type="Gene3D" id="2.40.30.40">
    <property type="entry name" value="Peptidase M42, domain 2"/>
    <property type="match status" value="1"/>
</dbReference>